<proteinExistence type="predicted"/>
<sequence>MPETHPDNPILNLDESWADIQSILTQIFPLRYNPHMTHQGASLFQNELSRKIQARLACE</sequence>
<accession>A0A5C6F209</accession>
<dbReference type="AlphaFoldDB" id="A0A5C6F209"/>
<gene>
    <name evidence="1" type="ORF">Poly51_33530</name>
</gene>
<evidence type="ECO:0000313" key="2">
    <source>
        <dbReference type="Proteomes" id="UP000318288"/>
    </source>
</evidence>
<protein>
    <submittedName>
        <fullName evidence="1">Uncharacterized protein</fullName>
    </submittedName>
</protein>
<comment type="caution">
    <text evidence="1">The sequence shown here is derived from an EMBL/GenBank/DDBJ whole genome shotgun (WGS) entry which is preliminary data.</text>
</comment>
<organism evidence="1 2">
    <name type="scientific">Rubripirellula tenax</name>
    <dbReference type="NCBI Taxonomy" id="2528015"/>
    <lineage>
        <taxon>Bacteria</taxon>
        <taxon>Pseudomonadati</taxon>
        <taxon>Planctomycetota</taxon>
        <taxon>Planctomycetia</taxon>
        <taxon>Pirellulales</taxon>
        <taxon>Pirellulaceae</taxon>
        <taxon>Rubripirellula</taxon>
    </lineage>
</organism>
<evidence type="ECO:0000313" key="1">
    <source>
        <dbReference type="EMBL" id="TWU54634.1"/>
    </source>
</evidence>
<keyword evidence="2" id="KW-1185">Reference proteome</keyword>
<reference evidence="1 2" key="1">
    <citation type="submission" date="2019-02" db="EMBL/GenBank/DDBJ databases">
        <title>Deep-cultivation of Planctomycetes and their phenomic and genomic characterization uncovers novel biology.</title>
        <authorList>
            <person name="Wiegand S."/>
            <person name="Jogler M."/>
            <person name="Boedeker C."/>
            <person name="Pinto D."/>
            <person name="Vollmers J."/>
            <person name="Rivas-Marin E."/>
            <person name="Kohn T."/>
            <person name="Peeters S.H."/>
            <person name="Heuer A."/>
            <person name="Rast P."/>
            <person name="Oberbeckmann S."/>
            <person name="Bunk B."/>
            <person name="Jeske O."/>
            <person name="Meyerdierks A."/>
            <person name="Storesund J.E."/>
            <person name="Kallscheuer N."/>
            <person name="Luecker S."/>
            <person name="Lage O.M."/>
            <person name="Pohl T."/>
            <person name="Merkel B.J."/>
            <person name="Hornburger P."/>
            <person name="Mueller R.-W."/>
            <person name="Bruemmer F."/>
            <person name="Labrenz M."/>
            <person name="Spormann A.M."/>
            <person name="Op Den Camp H."/>
            <person name="Overmann J."/>
            <person name="Amann R."/>
            <person name="Jetten M.S.M."/>
            <person name="Mascher T."/>
            <person name="Medema M.H."/>
            <person name="Devos D.P."/>
            <person name="Kaster A.-K."/>
            <person name="Ovreas L."/>
            <person name="Rohde M."/>
            <person name="Galperin M.Y."/>
            <person name="Jogler C."/>
        </authorList>
    </citation>
    <scope>NUCLEOTIDE SEQUENCE [LARGE SCALE GENOMIC DNA]</scope>
    <source>
        <strain evidence="1 2">Poly51</strain>
    </source>
</reference>
<name>A0A5C6F209_9BACT</name>
<dbReference type="EMBL" id="SJPW01000004">
    <property type="protein sequence ID" value="TWU54634.1"/>
    <property type="molecule type" value="Genomic_DNA"/>
</dbReference>
<dbReference type="Proteomes" id="UP000318288">
    <property type="component" value="Unassembled WGS sequence"/>
</dbReference>